<organism evidence="3 4">
    <name type="scientific">Rhodocista pekingensis</name>
    <dbReference type="NCBI Taxonomy" id="201185"/>
    <lineage>
        <taxon>Bacteria</taxon>
        <taxon>Pseudomonadati</taxon>
        <taxon>Pseudomonadota</taxon>
        <taxon>Alphaproteobacteria</taxon>
        <taxon>Rhodospirillales</taxon>
        <taxon>Azospirillaceae</taxon>
        <taxon>Rhodocista</taxon>
    </lineage>
</organism>
<gene>
    <name evidence="3" type="ORF">ACFQPS_13085</name>
</gene>
<feature type="chain" id="PRO_5045771817" evidence="2">
    <location>
        <begin position="25"/>
        <end position="262"/>
    </location>
</feature>
<evidence type="ECO:0000313" key="3">
    <source>
        <dbReference type="EMBL" id="MFC7334100.1"/>
    </source>
</evidence>
<accession>A0ABW2KXN9</accession>
<feature type="compositionally biased region" description="Polar residues" evidence="1">
    <location>
        <begin position="241"/>
        <end position="254"/>
    </location>
</feature>
<evidence type="ECO:0000256" key="2">
    <source>
        <dbReference type="SAM" id="SignalP"/>
    </source>
</evidence>
<sequence>MPARIGAGLLVALLLAAGMTAATAATVPAAGRLAFSVFRNGDSTMGWHRLDFRRDGDRLVVEKEIRFEVKVAFFTAYRYVHTNREVWQGDRLVSLETGTDDDGKRHWVRGRATPEGFAVESSRGALLAPADVVPTSYWNIRTVGTTRLLDTQRGVLMDVRVEPLGAEPVAAAGGVVEARHFRVHFLSNQPGATDFVDIWYDDADAWVKLAFRAKGQDIVYRLDTPGGLSQPTPASPAGTRQADTSQATTPQAVTPQAVAPSL</sequence>
<feature type="signal peptide" evidence="2">
    <location>
        <begin position="1"/>
        <end position="24"/>
    </location>
</feature>
<keyword evidence="4" id="KW-1185">Reference proteome</keyword>
<evidence type="ECO:0000256" key="1">
    <source>
        <dbReference type="SAM" id="MobiDB-lite"/>
    </source>
</evidence>
<keyword evidence="2" id="KW-0732">Signal</keyword>
<dbReference type="InterPro" id="IPR045767">
    <property type="entry name" value="DUF6134"/>
</dbReference>
<evidence type="ECO:0000313" key="4">
    <source>
        <dbReference type="Proteomes" id="UP001596456"/>
    </source>
</evidence>
<dbReference type="Proteomes" id="UP001596456">
    <property type="component" value="Unassembled WGS sequence"/>
</dbReference>
<dbReference type="Pfam" id="PF19630">
    <property type="entry name" value="DUF6134"/>
    <property type="match status" value="1"/>
</dbReference>
<proteinExistence type="predicted"/>
<feature type="region of interest" description="Disordered" evidence="1">
    <location>
        <begin position="224"/>
        <end position="262"/>
    </location>
</feature>
<dbReference type="EMBL" id="JBHTCM010000012">
    <property type="protein sequence ID" value="MFC7334100.1"/>
    <property type="molecule type" value="Genomic_DNA"/>
</dbReference>
<dbReference type="RefSeq" id="WP_377359657.1">
    <property type="nucleotide sequence ID" value="NZ_JBHTCM010000012.1"/>
</dbReference>
<protein>
    <submittedName>
        <fullName evidence="3">DUF6134 family protein</fullName>
    </submittedName>
</protein>
<comment type="caution">
    <text evidence="3">The sequence shown here is derived from an EMBL/GenBank/DDBJ whole genome shotgun (WGS) entry which is preliminary data.</text>
</comment>
<reference evidence="4" key="1">
    <citation type="journal article" date="2019" name="Int. J. Syst. Evol. Microbiol.">
        <title>The Global Catalogue of Microorganisms (GCM) 10K type strain sequencing project: providing services to taxonomists for standard genome sequencing and annotation.</title>
        <authorList>
            <consortium name="The Broad Institute Genomics Platform"/>
            <consortium name="The Broad Institute Genome Sequencing Center for Infectious Disease"/>
            <person name="Wu L."/>
            <person name="Ma J."/>
        </authorList>
    </citation>
    <scope>NUCLEOTIDE SEQUENCE [LARGE SCALE GENOMIC DNA]</scope>
    <source>
        <strain evidence="4">CGMCC 1.16275</strain>
    </source>
</reference>
<name>A0ABW2KXN9_9PROT</name>